<accession>A0A140L277</accession>
<dbReference type="InParanoid" id="A0A140L277"/>
<dbReference type="PROSITE" id="PS51094">
    <property type="entry name" value="PTS_EIIA_TYPE_2"/>
    <property type="match status" value="1"/>
</dbReference>
<dbReference type="RefSeq" id="WP_066355031.1">
    <property type="nucleotide sequence ID" value="NZ_LOED01000042.1"/>
</dbReference>
<evidence type="ECO:0000259" key="1">
    <source>
        <dbReference type="PROSITE" id="PS51094"/>
    </source>
</evidence>
<protein>
    <submittedName>
        <fullName evidence="2">Transcriptional regulator ManR</fullName>
    </submittedName>
</protein>
<comment type="caution">
    <text evidence="2">The sequence shown here is derived from an EMBL/GenBank/DDBJ whole genome shotgun (WGS) entry which is preliminary data.</text>
</comment>
<dbReference type="InterPro" id="IPR002178">
    <property type="entry name" value="PTS_EIIA_type-2_dom"/>
</dbReference>
<keyword evidence="3" id="KW-1185">Reference proteome</keyword>
<dbReference type="InterPro" id="IPR051541">
    <property type="entry name" value="PTS_SugarTrans_NitroReg"/>
</dbReference>
<name>A0A140L277_9FIRM</name>
<dbReference type="SUPFAM" id="SSF55804">
    <property type="entry name" value="Phoshotransferase/anion transport protein"/>
    <property type="match status" value="1"/>
</dbReference>
<gene>
    <name evidence="2" type="primary">manR</name>
    <name evidence="2" type="ORF">AN618_22090</name>
</gene>
<dbReference type="OrthoDB" id="370976at2"/>
<reference evidence="2 3" key="1">
    <citation type="submission" date="2015-12" db="EMBL/GenBank/DDBJ databases">
        <title>Draft genome sequnece of Fervidicola ferrireducens strain Y170.</title>
        <authorList>
            <person name="Patel B.K."/>
        </authorList>
    </citation>
    <scope>NUCLEOTIDE SEQUENCE [LARGE SCALE GENOMIC DNA]</scope>
    <source>
        <strain evidence="2 3">Y170</strain>
    </source>
</reference>
<dbReference type="EMBL" id="LOED01000042">
    <property type="protein sequence ID" value="KXG74652.1"/>
    <property type="molecule type" value="Genomic_DNA"/>
</dbReference>
<dbReference type="PANTHER" id="PTHR47738:SF3">
    <property type="entry name" value="PHOSPHOTRANSFERASE SYSTEM MANNITOL_FRUCTOSE-SPECIFIC IIA DOMAIN CONTAINING PROTEIN"/>
    <property type="match status" value="1"/>
</dbReference>
<dbReference type="STRING" id="520764.AN618_22090"/>
<evidence type="ECO:0000313" key="3">
    <source>
        <dbReference type="Proteomes" id="UP000070427"/>
    </source>
</evidence>
<dbReference type="AlphaFoldDB" id="A0A140L277"/>
<proteinExistence type="predicted"/>
<feature type="domain" description="PTS EIIA type-2" evidence="1">
    <location>
        <begin position="5"/>
        <end position="152"/>
    </location>
</feature>
<dbReference type="Gene3D" id="3.40.930.10">
    <property type="entry name" value="Mannitol-specific EII, Chain A"/>
    <property type="match status" value="1"/>
</dbReference>
<organism evidence="2 3">
    <name type="scientific">Fervidicola ferrireducens</name>
    <dbReference type="NCBI Taxonomy" id="520764"/>
    <lineage>
        <taxon>Bacteria</taxon>
        <taxon>Bacillati</taxon>
        <taxon>Bacillota</taxon>
        <taxon>Clostridia</taxon>
        <taxon>Thermosediminibacterales</taxon>
        <taxon>Thermosediminibacteraceae</taxon>
        <taxon>Fervidicola</taxon>
    </lineage>
</organism>
<dbReference type="PANTHER" id="PTHR47738">
    <property type="entry name" value="PTS SYSTEM FRUCTOSE-LIKE EIIA COMPONENT-RELATED"/>
    <property type="match status" value="1"/>
</dbReference>
<dbReference type="Pfam" id="PF00359">
    <property type="entry name" value="PTS_EIIA_2"/>
    <property type="match status" value="1"/>
</dbReference>
<dbReference type="Proteomes" id="UP000070427">
    <property type="component" value="Unassembled WGS sequence"/>
</dbReference>
<dbReference type="CDD" id="cd00211">
    <property type="entry name" value="PTS_IIA_fru"/>
    <property type="match status" value="1"/>
</dbReference>
<sequence>MPEFNLLNEDLIETELEAKNKEEVLEVLAKLLIVKGYVKDSYLKAILEREKVFPTGLPTDGVGVAIPHADIDHVLTSGIALAVLKSPVKFNVMGNPTEEVDVRLVFMLAINEPKMQVNLLKNLISLFQDKNLLIKLSDMADKKKIIALLTPLINANSST</sequence>
<dbReference type="InterPro" id="IPR016152">
    <property type="entry name" value="PTrfase/Anion_transptr"/>
</dbReference>
<dbReference type="PATRIC" id="fig|520764.3.peg.2373"/>
<evidence type="ECO:0000313" key="2">
    <source>
        <dbReference type="EMBL" id="KXG74652.1"/>
    </source>
</evidence>